<accession>G9ELN0</accession>
<dbReference type="Gene3D" id="2.10.109.10">
    <property type="entry name" value="Umud Fragment, subunit A"/>
    <property type="match status" value="1"/>
</dbReference>
<dbReference type="GO" id="GO:0004252">
    <property type="term" value="F:serine-type endopeptidase activity"/>
    <property type="evidence" value="ECO:0007669"/>
    <property type="project" value="InterPro"/>
</dbReference>
<evidence type="ECO:0000259" key="1">
    <source>
        <dbReference type="Pfam" id="PF10502"/>
    </source>
</evidence>
<proteinExistence type="predicted"/>
<feature type="domain" description="Peptidase S26" evidence="1">
    <location>
        <begin position="2"/>
        <end position="87"/>
    </location>
</feature>
<dbReference type="Pfam" id="PF10502">
    <property type="entry name" value="Peptidase_S26"/>
    <property type="match status" value="1"/>
</dbReference>
<dbReference type="Proteomes" id="UP000002770">
    <property type="component" value="Unassembled WGS sequence"/>
</dbReference>
<keyword evidence="3" id="KW-1185">Reference proteome</keyword>
<dbReference type="EMBL" id="JH413808">
    <property type="protein sequence ID" value="EHL31865.1"/>
    <property type="molecule type" value="Genomic_DNA"/>
</dbReference>
<dbReference type="InterPro" id="IPR019533">
    <property type="entry name" value="Peptidase_S26"/>
</dbReference>
<dbReference type="GO" id="GO:0006465">
    <property type="term" value="P:signal peptide processing"/>
    <property type="evidence" value="ECO:0007669"/>
    <property type="project" value="InterPro"/>
</dbReference>
<reference evidence="2 3" key="1">
    <citation type="journal article" date="2011" name="BMC Genomics">
        <title>Insight into cross-talk between intra-amoebal pathogens.</title>
        <authorList>
            <person name="Gimenez G."/>
            <person name="Bertelli C."/>
            <person name="Moliner C."/>
            <person name="Robert C."/>
            <person name="Raoult D."/>
            <person name="Fournier P.E."/>
            <person name="Greub G."/>
        </authorList>
    </citation>
    <scope>NUCLEOTIDE SEQUENCE [LARGE SCALE GENOMIC DNA]</scope>
    <source>
        <strain evidence="2 3">LLAP12</strain>
    </source>
</reference>
<evidence type="ECO:0000313" key="2">
    <source>
        <dbReference type="EMBL" id="EHL31865.1"/>
    </source>
</evidence>
<dbReference type="MEROPS" id="S26.014"/>
<name>G9ELN0_9GAMM</name>
<dbReference type="SUPFAM" id="SSF51306">
    <property type="entry name" value="LexA/Signal peptidase"/>
    <property type="match status" value="1"/>
</dbReference>
<dbReference type="InterPro" id="IPR036286">
    <property type="entry name" value="LexA/Signal_pep-like_sf"/>
</dbReference>
<gene>
    <name evidence="2" type="ORF">LDG_6031</name>
</gene>
<protein>
    <recommendedName>
        <fullName evidence="1">Peptidase S26 domain-containing protein</fullName>
    </recommendedName>
</protein>
<dbReference type="InParanoid" id="G9ELN0"/>
<dbReference type="AlphaFoldDB" id="G9ELN0"/>
<evidence type="ECO:0000313" key="3">
    <source>
        <dbReference type="Proteomes" id="UP000002770"/>
    </source>
</evidence>
<sequence length="97" mass="11141">MKKVVAVSGDILSVTPEGVLVNQTLLPFSKPKLKDGINRTLPQWRTLDYSLKENEVMTMTSQSEWSFDGRYYGLVHTRQIKGMITPIWVINKREKTT</sequence>
<dbReference type="eggNOG" id="COG4959">
    <property type="taxonomic scope" value="Bacteria"/>
</dbReference>
<dbReference type="HOGENOM" id="CLU_2343257_0_0_6"/>
<dbReference type="STRING" id="658187.LDG_6031"/>
<organism evidence="2 3">
    <name type="scientific">Legionella drancourtii LLAP12</name>
    <dbReference type="NCBI Taxonomy" id="658187"/>
    <lineage>
        <taxon>Bacteria</taxon>
        <taxon>Pseudomonadati</taxon>
        <taxon>Pseudomonadota</taxon>
        <taxon>Gammaproteobacteria</taxon>
        <taxon>Legionellales</taxon>
        <taxon>Legionellaceae</taxon>
        <taxon>Legionella</taxon>
    </lineage>
</organism>